<dbReference type="AlphaFoldDB" id="E0Y087"/>
<accession>E0Y087</accession>
<dbReference type="InterPro" id="IPR027417">
    <property type="entry name" value="P-loop_NTPase"/>
</dbReference>
<keyword evidence="2" id="KW-0067">ATP-binding</keyword>
<reference evidence="3" key="1">
    <citation type="journal article" date="2011" name="Environ. Microbiol.">
        <title>Time-series analyses of Monterey Bay coastal microbial picoplankton using a 'genome proxy' microarray.</title>
        <authorList>
            <person name="Rich V.I."/>
            <person name="Pham V.D."/>
            <person name="Eppley J."/>
            <person name="Shi Y."/>
            <person name="DeLong E.F."/>
        </authorList>
    </citation>
    <scope>NUCLEOTIDE SEQUENCE</scope>
</reference>
<dbReference type="Pfam" id="PF03969">
    <property type="entry name" value="AFG1_ATPase"/>
    <property type="match status" value="1"/>
</dbReference>
<protein>
    <submittedName>
        <fullName evidence="3">Predicted ATPase</fullName>
    </submittedName>
</protein>
<dbReference type="GO" id="GO:0016887">
    <property type="term" value="F:ATP hydrolysis activity"/>
    <property type="evidence" value="ECO:0007669"/>
    <property type="project" value="InterPro"/>
</dbReference>
<dbReference type="NCBIfam" id="NF040713">
    <property type="entry name" value="ZapE"/>
    <property type="match status" value="1"/>
</dbReference>
<keyword evidence="1" id="KW-0547">Nucleotide-binding</keyword>
<dbReference type="InterPro" id="IPR005654">
    <property type="entry name" value="ATPase_AFG1-like"/>
</dbReference>
<evidence type="ECO:0000256" key="1">
    <source>
        <dbReference type="ARBA" id="ARBA00022741"/>
    </source>
</evidence>
<dbReference type="PANTHER" id="PTHR12169:SF6">
    <property type="entry name" value="AFG1-LIKE ATPASE"/>
    <property type="match status" value="1"/>
</dbReference>
<dbReference type="Gene3D" id="3.40.50.300">
    <property type="entry name" value="P-loop containing nucleotide triphosphate hydrolases"/>
    <property type="match status" value="1"/>
</dbReference>
<evidence type="ECO:0000313" key="3">
    <source>
        <dbReference type="EMBL" id="ADI20078.1"/>
    </source>
</evidence>
<dbReference type="SUPFAM" id="SSF52540">
    <property type="entry name" value="P-loop containing nucleoside triphosphate hydrolases"/>
    <property type="match status" value="1"/>
</dbReference>
<proteinExistence type="predicted"/>
<evidence type="ECO:0000256" key="2">
    <source>
        <dbReference type="ARBA" id="ARBA00022840"/>
    </source>
</evidence>
<dbReference type="EMBL" id="GU474938">
    <property type="protein sequence ID" value="ADI20078.1"/>
    <property type="molecule type" value="Genomic_DNA"/>
</dbReference>
<dbReference type="GO" id="GO:0005524">
    <property type="term" value="F:ATP binding"/>
    <property type="evidence" value="ECO:0007669"/>
    <property type="project" value="UniProtKB-KW"/>
</dbReference>
<name>E0Y087_9PROT</name>
<dbReference type="PANTHER" id="PTHR12169">
    <property type="entry name" value="ATPASE N2B"/>
    <property type="match status" value="1"/>
</dbReference>
<dbReference type="GO" id="GO:0005737">
    <property type="term" value="C:cytoplasm"/>
    <property type="evidence" value="ECO:0007669"/>
    <property type="project" value="TreeGrafter"/>
</dbReference>
<sequence length="363" mass="41889">MKLIDVYNKRILSGELAPDANQMRTLQALQDLTAQLEMLKPRSSWAVVNLFKKEHQKPRGIYIYGGVGRGKSMLMDLFFEASTIEKKRRVHFHEFMQKIHEDLHEARKENISEAIRPVAQEIISQVKLLCFDEMQITDITDAMIVGRLFEFFFDAGMVIVSTSNRHPEELYKNGLNRSLFLPFIKMINQKLDVLNLDSTTDHRQNTSSKNVSYFYPLNEVTFNRIEQLWNIISKGSSEPLVLKNKKREILIPFHTKGIARIEFNDLCKKALGPSDYILIAKTFDILMITNVPVLGKDNNNEAKRFVTLIDTLYENEIKLIISSEAKPEELYQDGPGAFEFVRTASRLKEMQSENWGAKLPNIN</sequence>
<organism evidence="3">
    <name type="scientific">uncultured alpha proteobacterium EB080_L06A09</name>
    <dbReference type="NCBI Taxonomy" id="710794"/>
    <lineage>
        <taxon>Bacteria</taxon>
        <taxon>Pseudomonadati</taxon>
        <taxon>Pseudomonadota</taxon>
        <taxon>Alphaproteobacteria</taxon>
        <taxon>environmental samples</taxon>
    </lineage>
</organism>